<evidence type="ECO:0000313" key="1">
    <source>
        <dbReference type="EMBL" id="OAZ04494.1"/>
    </source>
</evidence>
<gene>
    <name evidence="1" type="ORF">FLB_11080</name>
</gene>
<evidence type="ECO:0000313" key="2">
    <source>
        <dbReference type="Proteomes" id="UP000093807"/>
    </source>
</evidence>
<dbReference type="RefSeq" id="WP_157490550.1">
    <property type="nucleotide sequence ID" value="NZ_JMTM01000029.1"/>
</dbReference>
<dbReference type="Proteomes" id="UP000093807">
    <property type="component" value="Unassembled WGS sequence"/>
</dbReference>
<reference evidence="1 2" key="1">
    <citation type="submission" date="2016-06" db="EMBL/GenBank/DDBJ databases">
        <title>Draft genome sequence of Flavobacterium succinicans strain DD5b.</title>
        <authorList>
            <person name="Poehlein A."/>
            <person name="Daniel R."/>
            <person name="Simeonova D.D."/>
        </authorList>
    </citation>
    <scope>NUCLEOTIDE SEQUENCE [LARGE SCALE GENOMIC DNA]</scope>
    <source>
        <strain evidence="1 2">DD5b</strain>
    </source>
</reference>
<dbReference type="AlphaFoldDB" id="A0A199XT34"/>
<accession>A0A199XT34</accession>
<sequence length="73" mass="8740">MKPTENSIFDKIKKYLFMKFKWFKKNTKKSFRVNYAGDIYVKSKDIFSDKEESIKYLKEVAELTGFKINDGKL</sequence>
<comment type="caution">
    <text evidence="1">The sequence shown here is derived from an EMBL/GenBank/DDBJ whole genome shotgun (WGS) entry which is preliminary data.</text>
</comment>
<protein>
    <submittedName>
        <fullName evidence="1">Uncharacterized protein</fullName>
    </submittedName>
</protein>
<dbReference type="PATRIC" id="fig|29536.5.peg.1163"/>
<name>A0A199XT34_9FLAO</name>
<organism evidence="1 2">
    <name type="scientific">Flavobacterium succinicans</name>
    <dbReference type="NCBI Taxonomy" id="29536"/>
    <lineage>
        <taxon>Bacteria</taxon>
        <taxon>Pseudomonadati</taxon>
        <taxon>Bacteroidota</taxon>
        <taxon>Flavobacteriia</taxon>
        <taxon>Flavobacteriales</taxon>
        <taxon>Flavobacteriaceae</taxon>
        <taxon>Flavobacterium</taxon>
    </lineage>
</organism>
<keyword evidence="2" id="KW-1185">Reference proteome</keyword>
<proteinExistence type="predicted"/>
<dbReference type="EMBL" id="JMTM01000029">
    <property type="protein sequence ID" value="OAZ04494.1"/>
    <property type="molecule type" value="Genomic_DNA"/>
</dbReference>